<organism evidence="1 3">
    <name type="scientific">Pseudomonas costantinii</name>
    <dbReference type="NCBI Taxonomy" id="168469"/>
    <lineage>
        <taxon>Bacteria</taxon>
        <taxon>Pseudomonadati</taxon>
        <taxon>Pseudomonadota</taxon>
        <taxon>Gammaproteobacteria</taxon>
        <taxon>Pseudomonadales</taxon>
        <taxon>Pseudomonadaceae</taxon>
        <taxon>Pseudomonas</taxon>
    </lineage>
</organism>
<evidence type="ECO:0008006" key="5">
    <source>
        <dbReference type="Google" id="ProtNLM"/>
    </source>
</evidence>
<reference evidence="1 3" key="1">
    <citation type="submission" date="2016-08" db="EMBL/GenBank/DDBJ databases">
        <title>Draft genome sequence of Pseudomonas costantinii LMG 22119, type strain isolated from cultivated mushroom (Agaricus bisporus) sporophores.</title>
        <authorList>
            <person name="Tambong J.T."/>
        </authorList>
    </citation>
    <scope>NUCLEOTIDE SEQUENCE [LARGE SCALE GENOMIC DNA]</scope>
    <source>
        <strain evidence="1 3">LMG 22119</strain>
    </source>
</reference>
<evidence type="ECO:0000313" key="4">
    <source>
        <dbReference type="Proteomes" id="UP000182179"/>
    </source>
</evidence>
<keyword evidence="4" id="KW-1185">Reference proteome</keyword>
<accession>A0A1S2V5A8</accession>
<evidence type="ECO:0000313" key="1">
    <source>
        <dbReference type="EMBL" id="OIN53660.1"/>
    </source>
</evidence>
<name>A0A1S2V5A8_9PSED</name>
<dbReference type="AlphaFoldDB" id="A0A1S2V5A8"/>
<dbReference type="OrthoDB" id="6865373at2"/>
<dbReference type="Proteomes" id="UP000181661">
    <property type="component" value="Unassembled WGS sequence"/>
</dbReference>
<sequence>MKIRCIALPLLLAGCVPLTPYKAPVEGPLAQIKSELSTHDSYNEWLSVRVSTDVDCLEGRQATRNKETALFSVHSTTSRPAGYVDIAANQPLHLVMGGLASADQRCTIEFVTEFAAGRRYVLKGGIVDTASAHGRLCRIDVVNADTGTSLVQFETPTQVTPAPTESYARRQFMAHQGCYVPSPNKDRQP</sequence>
<dbReference type="EMBL" id="MDDR01000016">
    <property type="protein sequence ID" value="OIN53660.1"/>
    <property type="molecule type" value="Genomic_DNA"/>
</dbReference>
<dbReference type="PROSITE" id="PS51257">
    <property type="entry name" value="PROKAR_LIPOPROTEIN"/>
    <property type="match status" value="1"/>
</dbReference>
<dbReference type="RefSeq" id="WP_071483681.1">
    <property type="nucleotide sequence ID" value="NZ_FNTS01000002.1"/>
</dbReference>
<dbReference type="Proteomes" id="UP000182179">
    <property type="component" value="Unassembled WGS sequence"/>
</dbReference>
<evidence type="ECO:0000313" key="2">
    <source>
        <dbReference type="EMBL" id="SEE33107.1"/>
    </source>
</evidence>
<gene>
    <name evidence="1" type="ORF">BFL40_09270</name>
    <name evidence="2" type="ORF">SAMN04515675_4975</name>
</gene>
<protein>
    <recommendedName>
        <fullName evidence="5">Lipoprotein</fullName>
    </recommendedName>
</protein>
<proteinExistence type="predicted"/>
<evidence type="ECO:0000313" key="3">
    <source>
        <dbReference type="Proteomes" id="UP000181661"/>
    </source>
</evidence>
<comment type="caution">
    <text evidence="1">The sequence shown here is derived from an EMBL/GenBank/DDBJ whole genome shotgun (WGS) entry which is preliminary data.</text>
</comment>
<reference evidence="2 4" key="2">
    <citation type="submission" date="2016-10" db="EMBL/GenBank/DDBJ databases">
        <authorList>
            <person name="Varghese N."/>
            <person name="Submissions S."/>
        </authorList>
    </citation>
    <scope>NUCLEOTIDE SEQUENCE [LARGE SCALE GENOMIC DNA]</scope>
    <source>
        <strain evidence="2 4">BS2773</strain>
    </source>
</reference>
<dbReference type="EMBL" id="FNTS01000002">
    <property type="protein sequence ID" value="SEE33107.1"/>
    <property type="molecule type" value="Genomic_DNA"/>
</dbReference>